<dbReference type="EMBL" id="JAHFXS010004964">
    <property type="protein sequence ID" value="KAG9944593.1"/>
    <property type="molecule type" value="Genomic_DNA"/>
</dbReference>
<dbReference type="PANTHER" id="PTHR46224">
    <property type="entry name" value="ANKYRIN REPEAT FAMILY PROTEIN"/>
    <property type="match status" value="1"/>
</dbReference>
<dbReference type="InterPro" id="IPR051616">
    <property type="entry name" value="Cul2-RING_E3_ligase_SR"/>
</dbReference>
<proteinExistence type="predicted"/>
<dbReference type="PANTHER" id="PTHR46224:SF64">
    <property type="entry name" value="IQ MOTIF AND ANKYRIN REPEAT DOMAIN-CONTAINING PROTEIN 1"/>
    <property type="match status" value="1"/>
</dbReference>
<dbReference type="Proteomes" id="UP000729357">
    <property type="component" value="Unassembled WGS sequence"/>
</dbReference>
<dbReference type="Gene3D" id="1.25.40.20">
    <property type="entry name" value="Ankyrin repeat-containing domain"/>
    <property type="match status" value="2"/>
</dbReference>
<evidence type="ECO:0008006" key="3">
    <source>
        <dbReference type="Google" id="ProtNLM"/>
    </source>
</evidence>
<accession>A0A9P8F8B4</accession>
<sequence length="409" mass="44497">CEPNLRLKLIEACLCAGAEGAMTERSLQDAVDSLNDEIVKLFLRYNVSVDANDGEALNLAVQKESDDIFDILLAQSISSNTWSNALISTPFAKERGQKFALDLLRKGASVDHRDGEPLVAAIDANHPDILRMFLAQSPAETSLSAALLTCVDLFGETRLQTLSILLPRGLCQQALDDSLITLVMDHEPDHNAIRQLLHFKASPAASNGFSLLYAVRRRDLSLVQLLGSSMSDGAEVFSSTATGLVDEEDWHCGGMEILRYLLDRGANPDVLEIALVERSAVYDFATVSFLSHWISSPESYSLAFADVINLGGDYLQPQHFELVRLLLAKGASGSAVDYALIQALQGYLEGNVQEILLDALLNYGADVNSFQGLALYLAIGAGRPDVLRKLIKFGASREVMSKCICYAVL</sequence>
<feature type="non-terminal residue" evidence="1">
    <location>
        <position position="1"/>
    </location>
</feature>
<name>A0A9P8F8B4_AURME</name>
<evidence type="ECO:0000313" key="1">
    <source>
        <dbReference type="EMBL" id="KAG9944593.1"/>
    </source>
</evidence>
<dbReference type="InterPro" id="IPR002110">
    <property type="entry name" value="Ankyrin_rpt"/>
</dbReference>
<protein>
    <recommendedName>
        <fullName evidence="3">Ankyrin</fullName>
    </recommendedName>
</protein>
<organism evidence="1 2">
    <name type="scientific">Aureobasidium melanogenum</name>
    <name type="common">Aureobasidium pullulans var. melanogenum</name>
    <dbReference type="NCBI Taxonomy" id="46634"/>
    <lineage>
        <taxon>Eukaryota</taxon>
        <taxon>Fungi</taxon>
        <taxon>Dikarya</taxon>
        <taxon>Ascomycota</taxon>
        <taxon>Pezizomycotina</taxon>
        <taxon>Dothideomycetes</taxon>
        <taxon>Dothideomycetidae</taxon>
        <taxon>Dothideales</taxon>
        <taxon>Saccotheciaceae</taxon>
        <taxon>Aureobasidium</taxon>
    </lineage>
</organism>
<evidence type="ECO:0000313" key="2">
    <source>
        <dbReference type="Proteomes" id="UP000729357"/>
    </source>
</evidence>
<gene>
    <name evidence="1" type="ORF">KCU98_g18504</name>
</gene>
<feature type="non-terminal residue" evidence="1">
    <location>
        <position position="409"/>
    </location>
</feature>
<dbReference type="SUPFAM" id="SSF48403">
    <property type="entry name" value="Ankyrin repeat"/>
    <property type="match status" value="1"/>
</dbReference>
<keyword evidence="2" id="KW-1185">Reference proteome</keyword>
<comment type="caution">
    <text evidence="1">The sequence shown here is derived from an EMBL/GenBank/DDBJ whole genome shotgun (WGS) entry which is preliminary data.</text>
</comment>
<dbReference type="AlphaFoldDB" id="A0A9P8F8B4"/>
<dbReference type="SMART" id="SM00248">
    <property type="entry name" value="ANK"/>
    <property type="match status" value="5"/>
</dbReference>
<reference evidence="1" key="1">
    <citation type="journal article" date="2021" name="J Fungi (Basel)">
        <title>Virulence traits and population genomics of the black yeast Aureobasidium melanogenum.</title>
        <authorList>
            <person name="Cernosa A."/>
            <person name="Sun X."/>
            <person name="Gostincar C."/>
            <person name="Fang C."/>
            <person name="Gunde-Cimerman N."/>
            <person name="Song Z."/>
        </authorList>
    </citation>
    <scope>NUCLEOTIDE SEQUENCE</scope>
    <source>
        <strain evidence="1">EXF-9298</strain>
    </source>
</reference>
<reference evidence="1" key="2">
    <citation type="submission" date="2021-08" db="EMBL/GenBank/DDBJ databases">
        <authorList>
            <person name="Gostincar C."/>
            <person name="Sun X."/>
            <person name="Song Z."/>
            <person name="Gunde-Cimerman N."/>
        </authorList>
    </citation>
    <scope>NUCLEOTIDE SEQUENCE</scope>
    <source>
        <strain evidence="1">EXF-9298</strain>
    </source>
</reference>
<dbReference type="InterPro" id="IPR036770">
    <property type="entry name" value="Ankyrin_rpt-contain_sf"/>
</dbReference>